<name>A0ABR9ZQ12_9FIRM</name>
<dbReference type="InterPro" id="IPR007400">
    <property type="entry name" value="PrpF-like"/>
</dbReference>
<dbReference type="GO" id="GO:0016853">
    <property type="term" value="F:isomerase activity"/>
    <property type="evidence" value="ECO:0007669"/>
    <property type="project" value="UniProtKB-KW"/>
</dbReference>
<dbReference type="SUPFAM" id="SSF54506">
    <property type="entry name" value="Diaminopimelate epimerase-like"/>
    <property type="match status" value="2"/>
</dbReference>
<gene>
    <name evidence="3" type="ORF">ISU02_05480</name>
</gene>
<comment type="similarity">
    <text evidence="1">Belongs to the PrpF family.</text>
</comment>
<comment type="caution">
    <text evidence="3">The sequence shown here is derived from an EMBL/GenBank/DDBJ whole genome shotgun (WGS) entry which is preliminary data.</text>
</comment>
<organism evidence="3 4">
    <name type="scientific">Fusibacter ferrireducens</name>
    <dbReference type="NCBI Taxonomy" id="2785058"/>
    <lineage>
        <taxon>Bacteria</taxon>
        <taxon>Bacillati</taxon>
        <taxon>Bacillota</taxon>
        <taxon>Clostridia</taxon>
        <taxon>Eubacteriales</taxon>
        <taxon>Eubacteriales Family XII. Incertae Sedis</taxon>
        <taxon>Fusibacter</taxon>
    </lineage>
</organism>
<evidence type="ECO:0000256" key="1">
    <source>
        <dbReference type="ARBA" id="ARBA00007673"/>
    </source>
</evidence>
<dbReference type="Gene3D" id="3.10.310.10">
    <property type="entry name" value="Diaminopimelate Epimerase, Chain A, domain 1"/>
    <property type="match status" value="2"/>
</dbReference>
<accession>A0ABR9ZQ12</accession>
<dbReference type="Proteomes" id="UP000614200">
    <property type="component" value="Unassembled WGS sequence"/>
</dbReference>
<dbReference type="EMBL" id="JADKNH010000003">
    <property type="protein sequence ID" value="MBF4692557.1"/>
    <property type="molecule type" value="Genomic_DNA"/>
</dbReference>
<dbReference type="Pfam" id="PF04303">
    <property type="entry name" value="PrpF"/>
    <property type="match status" value="1"/>
</dbReference>
<reference evidence="3 4" key="1">
    <citation type="submission" date="2020-11" db="EMBL/GenBank/DDBJ databases">
        <title>Fusibacter basophilias sp. nov.</title>
        <authorList>
            <person name="Qiu D."/>
        </authorList>
    </citation>
    <scope>NUCLEOTIDE SEQUENCE [LARGE SCALE GENOMIC DNA]</scope>
    <source>
        <strain evidence="3 4">Q10-2</strain>
    </source>
</reference>
<evidence type="ECO:0000256" key="2">
    <source>
        <dbReference type="ARBA" id="ARBA00023235"/>
    </source>
</evidence>
<sequence>MNKFPCVIMRGGTSKAVCFKKEDMPKDEKVWPEFLLDVMGSPDIKQIDGLGGANSLTSKVAILARSEEPGIDIDYTFAQVSLNQSVVDLNGNCGNISSAVAPFAIEQGLIEVDSKLKQKTVVIKNTNTNKIIEAEVVVENGAYVSQGTLEIPGVPGSGSKIGLIFHGSEGAVTGKLLPTDNPRDLIETSRGKIEISIVDAANPLVFIKAEDVGLKGIELPSEFDGVTLGYIEEIRSIAAELCGFCDKSEATVKSPAVPKATIVSAAQSYKDIKGIQYESGDMDVMIRMMSMQKPHQALAITGAVCISVASKIEDTIVNRIMVSDQLKTRIAHPGGVMETQIQMCGEQIQSVQVSRTSRRIMEGYVFTHKNY</sequence>
<evidence type="ECO:0000313" key="3">
    <source>
        <dbReference type="EMBL" id="MBF4692557.1"/>
    </source>
</evidence>
<keyword evidence="2 3" id="KW-0413">Isomerase</keyword>
<protein>
    <submittedName>
        <fullName evidence="3">3-methylitaconate isomerase</fullName>
    </submittedName>
</protein>
<proteinExistence type="inferred from homology"/>
<dbReference type="RefSeq" id="WP_194700800.1">
    <property type="nucleotide sequence ID" value="NZ_JADKNH010000003.1"/>
</dbReference>
<evidence type="ECO:0000313" key="4">
    <source>
        <dbReference type="Proteomes" id="UP000614200"/>
    </source>
</evidence>
<dbReference type="PANTHER" id="PTHR43709:SF2">
    <property type="entry name" value="DUF453 DOMAIN PROTEIN (AFU_ORTHOLOGUE AFUA_6G00360)"/>
    <property type="match status" value="1"/>
</dbReference>
<keyword evidence="4" id="KW-1185">Reference proteome</keyword>
<dbReference type="PANTHER" id="PTHR43709">
    <property type="entry name" value="ACONITATE ISOMERASE-RELATED"/>
    <property type="match status" value="1"/>
</dbReference>